<sequence>MPRATRSSGLSAAAKTKPYSKPSQSKQKASHKSQGGKKDASQTDEKKEEEPSTIKKPTPKAKDPKASHLYTDDNPSTTIHGTGFKDAAKAHETISLVSKRSLLYQYQTINTMYHRATHHPHISTSSDMKAAQKVFREWLDVTYPSAKDSEPTFPLLKKDVVEAYLPLIEDLADEEALVWAEKYAGLAKGKKLANVLMDESVPAERDMAIVRQGVLEGIMKEKNRGRLPERKDVEFLWQTDQPASGLSESHLRCVAYGWSPCTTDVLMKALNDGEKSA</sequence>
<accession>A0A6A6WIB4</accession>
<dbReference type="AlphaFoldDB" id="A0A6A6WIB4"/>
<dbReference type="OrthoDB" id="8188991at2759"/>
<reference evidence="2" key="1">
    <citation type="journal article" date="2020" name="Stud. Mycol.">
        <title>101 Dothideomycetes genomes: a test case for predicting lifestyles and emergence of pathogens.</title>
        <authorList>
            <person name="Haridas S."/>
            <person name="Albert R."/>
            <person name="Binder M."/>
            <person name="Bloem J."/>
            <person name="Labutti K."/>
            <person name="Salamov A."/>
            <person name="Andreopoulos B."/>
            <person name="Baker S."/>
            <person name="Barry K."/>
            <person name="Bills G."/>
            <person name="Bluhm B."/>
            <person name="Cannon C."/>
            <person name="Castanera R."/>
            <person name="Culley D."/>
            <person name="Daum C."/>
            <person name="Ezra D."/>
            <person name="Gonzalez J."/>
            <person name="Henrissat B."/>
            <person name="Kuo A."/>
            <person name="Liang C."/>
            <person name="Lipzen A."/>
            <person name="Lutzoni F."/>
            <person name="Magnuson J."/>
            <person name="Mondo S."/>
            <person name="Nolan M."/>
            <person name="Ohm R."/>
            <person name="Pangilinan J."/>
            <person name="Park H.-J."/>
            <person name="Ramirez L."/>
            <person name="Alfaro M."/>
            <person name="Sun H."/>
            <person name="Tritt A."/>
            <person name="Yoshinaga Y."/>
            <person name="Zwiers L.-H."/>
            <person name="Turgeon B."/>
            <person name="Goodwin S."/>
            <person name="Spatafora J."/>
            <person name="Crous P."/>
            <person name="Grigoriev I."/>
        </authorList>
    </citation>
    <scope>NUCLEOTIDE SEQUENCE</scope>
    <source>
        <strain evidence="2">CBS 121739</strain>
    </source>
</reference>
<feature type="region of interest" description="Disordered" evidence="1">
    <location>
        <begin position="1"/>
        <end position="79"/>
    </location>
</feature>
<dbReference type="Proteomes" id="UP000799437">
    <property type="component" value="Unassembled WGS sequence"/>
</dbReference>
<protein>
    <submittedName>
        <fullName evidence="2">Uncharacterized protein</fullName>
    </submittedName>
</protein>
<evidence type="ECO:0000256" key="1">
    <source>
        <dbReference type="SAM" id="MobiDB-lite"/>
    </source>
</evidence>
<name>A0A6A6WIB4_9PEZI</name>
<feature type="compositionally biased region" description="Basic and acidic residues" evidence="1">
    <location>
        <begin position="36"/>
        <end position="53"/>
    </location>
</feature>
<gene>
    <name evidence="2" type="ORF">EJ05DRAFT_471530</name>
</gene>
<evidence type="ECO:0000313" key="2">
    <source>
        <dbReference type="EMBL" id="KAF2762528.1"/>
    </source>
</evidence>
<keyword evidence="3" id="KW-1185">Reference proteome</keyword>
<feature type="compositionally biased region" description="Low complexity" evidence="1">
    <location>
        <begin position="15"/>
        <end position="27"/>
    </location>
</feature>
<feature type="compositionally biased region" description="Polar residues" evidence="1">
    <location>
        <begin position="1"/>
        <end position="10"/>
    </location>
</feature>
<organism evidence="2 3">
    <name type="scientific">Pseudovirgaria hyperparasitica</name>
    <dbReference type="NCBI Taxonomy" id="470096"/>
    <lineage>
        <taxon>Eukaryota</taxon>
        <taxon>Fungi</taxon>
        <taxon>Dikarya</taxon>
        <taxon>Ascomycota</taxon>
        <taxon>Pezizomycotina</taxon>
        <taxon>Dothideomycetes</taxon>
        <taxon>Dothideomycetes incertae sedis</taxon>
        <taxon>Acrospermales</taxon>
        <taxon>Acrospermaceae</taxon>
        <taxon>Pseudovirgaria</taxon>
    </lineage>
</organism>
<dbReference type="GeneID" id="54484039"/>
<proteinExistence type="predicted"/>
<dbReference type="RefSeq" id="XP_033604979.1">
    <property type="nucleotide sequence ID" value="XM_033742985.1"/>
</dbReference>
<evidence type="ECO:0000313" key="3">
    <source>
        <dbReference type="Proteomes" id="UP000799437"/>
    </source>
</evidence>
<dbReference type="EMBL" id="ML996565">
    <property type="protein sequence ID" value="KAF2762528.1"/>
    <property type="molecule type" value="Genomic_DNA"/>
</dbReference>